<reference evidence="1" key="1">
    <citation type="submission" date="2021-01" db="UniProtKB">
        <authorList>
            <consortium name="EnsemblMetazoa"/>
        </authorList>
    </citation>
    <scope>IDENTIFICATION</scope>
    <source>
        <strain evidence="1">DH4</strain>
    </source>
</reference>
<keyword evidence="2" id="KW-1185">Reference proteome</keyword>
<accession>A0A8B6Z0D7</accession>
<sequence length="163" mass="18109">MVGFTIIIRFPSDVPRFKAYVQLSGFIFRRGAAPHLLRAFRLLGIVRVFKHRIGGSPFFPATYIFSYYTGGREKYSAQKFRVPFVRSTLPVILSSRVSSFLSCQIHAHLSLEPSRTKGTSGIFLMGKVLAGGNEWNPFLVGTPFISGVAVMVCSSCNLKQVLN</sequence>
<reference evidence="3" key="2">
    <citation type="submission" date="2025-04" db="UniProtKB">
        <authorList>
            <consortium name="RefSeq"/>
        </authorList>
    </citation>
    <scope>IDENTIFICATION</scope>
    <source>
        <strain evidence="3">DH4</strain>
        <tissue evidence="3">Whole body</tissue>
    </source>
</reference>
<evidence type="ECO:0000313" key="3">
    <source>
        <dbReference type="RefSeq" id="XP_006563711.1"/>
    </source>
</evidence>
<dbReference type="KEGG" id="ame:102655058"/>
<evidence type="ECO:0000313" key="2">
    <source>
        <dbReference type="Proteomes" id="UP000005203"/>
    </source>
</evidence>
<organism evidence="1">
    <name type="scientific">Apis mellifera</name>
    <name type="common">Honeybee</name>
    <dbReference type="NCBI Taxonomy" id="7460"/>
    <lineage>
        <taxon>Eukaryota</taxon>
        <taxon>Metazoa</taxon>
        <taxon>Ecdysozoa</taxon>
        <taxon>Arthropoda</taxon>
        <taxon>Hexapoda</taxon>
        <taxon>Insecta</taxon>
        <taxon>Pterygota</taxon>
        <taxon>Neoptera</taxon>
        <taxon>Endopterygota</taxon>
        <taxon>Hymenoptera</taxon>
        <taxon>Apocrita</taxon>
        <taxon>Aculeata</taxon>
        <taxon>Apoidea</taxon>
        <taxon>Anthophila</taxon>
        <taxon>Apidae</taxon>
        <taxon>Apis</taxon>
    </lineage>
</organism>
<dbReference type="Proteomes" id="UP000005203">
    <property type="component" value="Linkage group LG15"/>
</dbReference>
<accession>A0A7M7GVB0</accession>
<dbReference type="RefSeq" id="XP_006563711.1">
    <property type="nucleotide sequence ID" value="XM_006563648.3"/>
</dbReference>
<evidence type="ECO:0000313" key="1">
    <source>
        <dbReference type="EnsemblMetazoa" id="XP_006563711"/>
    </source>
</evidence>
<name>A0A7M7GVB0_APIME</name>
<protein>
    <submittedName>
        <fullName evidence="3">Uncharacterized protein LOC102655058 isoform X1</fullName>
    </submittedName>
</protein>
<dbReference type="EnsemblMetazoa" id="XM_006563648">
    <property type="protein sequence ID" value="XP_006563711"/>
    <property type="gene ID" value="LOC102655058"/>
</dbReference>
<proteinExistence type="predicted"/>
<dbReference type="GeneID" id="102655058"/>
<dbReference type="AlphaFoldDB" id="A0A7M7GVB0"/>
<gene>
    <name evidence="3" type="primary">LOC102655058</name>
</gene>